<dbReference type="Proteomes" id="UP000306420">
    <property type="component" value="Unassembled WGS sequence"/>
</dbReference>
<keyword evidence="1" id="KW-0812">Transmembrane</keyword>
<dbReference type="InterPro" id="IPR006750">
    <property type="entry name" value="YdcZ"/>
</dbReference>
<sequence>MIQGIFYSLFAGILIALQSIFNTNISAKTGSWTMTTVVHGVGFLAGLLIVMFVRDGSVEELLSVNKMYYLSGIFGVLIVYVAAQGMMSLGPVYSFMILMVAQLLIALIINTNGWFNVEMIELTSGKVFGMIIMIIGIVIFQRG</sequence>
<feature type="transmembrane region" description="Helical" evidence="1">
    <location>
        <begin position="66"/>
        <end position="83"/>
    </location>
</feature>
<dbReference type="GO" id="GO:0005886">
    <property type="term" value="C:plasma membrane"/>
    <property type="evidence" value="ECO:0007669"/>
    <property type="project" value="TreeGrafter"/>
</dbReference>
<name>A0A5R9DSV4_9LACT</name>
<feature type="transmembrane region" description="Helical" evidence="1">
    <location>
        <begin position="6"/>
        <end position="25"/>
    </location>
</feature>
<accession>A0A5R9DSV4</accession>
<keyword evidence="1" id="KW-0472">Membrane</keyword>
<evidence type="ECO:0000313" key="2">
    <source>
        <dbReference type="EMBL" id="TLQ39731.1"/>
    </source>
</evidence>
<dbReference type="EMBL" id="VBSP01000050">
    <property type="protein sequence ID" value="TLQ39731.1"/>
    <property type="molecule type" value="Genomic_DNA"/>
</dbReference>
<dbReference type="Pfam" id="PF04657">
    <property type="entry name" value="DMT_YdcZ"/>
    <property type="match status" value="1"/>
</dbReference>
<comment type="caution">
    <text evidence="2">The sequence shown here is derived from an EMBL/GenBank/DDBJ whole genome shotgun (WGS) entry which is preliminary data.</text>
</comment>
<organism evidence="2 3">
    <name type="scientific">Ruoffia tabacinasalis</name>
    <dbReference type="NCBI Taxonomy" id="87458"/>
    <lineage>
        <taxon>Bacteria</taxon>
        <taxon>Bacillati</taxon>
        <taxon>Bacillota</taxon>
        <taxon>Bacilli</taxon>
        <taxon>Lactobacillales</taxon>
        <taxon>Aerococcaceae</taxon>
        <taxon>Ruoffia</taxon>
    </lineage>
</organism>
<dbReference type="OrthoDB" id="2382207at2"/>
<dbReference type="AlphaFoldDB" id="A0A5R9DSV4"/>
<gene>
    <name evidence="2" type="ORF">FEZ33_10380</name>
</gene>
<evidence type="ECO:0000256" key="1">
    <source>
        <dbReference type="SAM" id="Phobius"/>
    </source>
</evidence>
<protein>
    <submittedName>
        <fullName evidence="2">DMT family transporter</fullName>
    </submittedName>
</protein>
<evidence type="ECO:0000313" key="3">
    <source>
        <dbReference type="Proteomes" id="UP000306420"/>
    </source>
</evidence>
<reference evidence="2 3" key="1">
    <citation type="submission" date="2019-05" db="EMBL/GenBank/DDBJ databases">
        <title>The metagenome of a microbial culture collection derived from dairy environment covers the genomic content of the human microbiome.</title>
        <authorList>
            <person name="Roder T."/>
            <person name="Wuthrich D."/>
            <person name="Sattari Z."/>
            <person name="Von Ah U."/>
            <person name="Bar C."/>
            <person name="Ronchi F."/>
            <person name="Macpherson A.J."/>
            <person name="Ganal-Vonarburg S.C."/>
            <person name="Bruggmann R."/>
            <person name="Vergeres G."/>
        </authorList>
    </citation>
    <scope>NUCLEOTIDE SEQUENCE [LARGE SCALE GENOMIC DNA]</scope>
    <source>
        <strain evidence="2 3">FAM 24227</strain>
    </source>
</reference>
<proteinExistence type="predicted"/>
<dbReference type="PANTHER" id="PTHR34821:SF3">
    <property type="entry name" value="MEMBRANE PROTEIN"/>
    <property type="match status" value="1"/>
</dbReference>
<feature type="transmembrane region" description="Helical" evidence="1">
    <location>
        <begin position="122"/>
        <end position="140"/>
    </location>
</feature>
<dbReference type="RefSeq" id="WP_138405319.1">
    <property type="nucleotide sequence ID" value="NZ_CP144682.1"/>
</dbReference>
<feature type="transmembrane region" description="Helical" evidence="1">
    <location>
        <begin position="90"/>
        <end position="110"/>
    </location>
</feature>
<feature type="transmembrane region" description="Helical" evidence="1">
    <location>
        <begin position="37"/>
        <end position="54"/>
    </location>
</feature>
<dbReference type="PANTHER" id="PTHR34821">
    <property type="entry name" value="INNER MEMBRANE PROTEIN YDCZ"/>
    <property type="match status" value="1"/>
</dbReference>
<keyword evidence="1" id="KW-1133">Transmembrane helix</keyword>